<sequence>MDSLKLKISLALVAGLFAIHLSISCAHPVPSSSTDGVVEQEISNFQRFSRNNTTTGQDYHEAEATNEPFVLTTEAFPMDQSAFNITTSFINQFHSDLFTPTSNQTEEPLATDIPDLVGNITPLPVNEEEVCETVSEEDHSVNVLESLLLDSVAPSTDVTVDLPSLKPTEEPELQWAFVTPFVPQDRSHLQMSVSTSPSDVTSSTSGVAEFRDFSSSVPPLDVLPESQSTSIASFELSGHIPTTSTAPPATVASAQVSIPNQSSFTPGIVTQPVFNSLENPTSTTLATETLESQKKSFETLDPLHPSIHLQTAVRKLVDMNPFLLNPTWPTEMGFHSIPAQRVMTQSFGNQRPTFHTKMNPYRRMLSEFQLDPPSYPGVQSFSPQVHPVQYRYRQPVSHGHPRAPYPHPHDNNNAIHRSFESASPKSRMFAFPGISSTRENFRFRVNWVDEIAPAGSA</sequence>
<reference evidence="3 4" key="1">
    <citation type="submission" date="2016-03" db="EMBL/GenBank/DDBJ databases">
        <title>EvidentialGene: Evidence-directed Construction of Genes on Genomes.</title>
        <authorList>
            <person name="Gilbert D.G."/>
            <person name="Choi J.-H."/>
            <person name="Mockaitis K."/>
            <person name="Colbourne J."/>
            <person name="Pfrender M."/>
        </authorList>
    </citation>
    <scope>NUCLEOTIDE SEQUENCE [LARGE SCALE GENOMIC DNA]</scope>
    <source>
        <strain evidence="3 4">Xinb3</strain>
        <tissue evidence="3">Complete organism</tissue>
    </source>
</reference>
<evidence type="ECO:0000313" key="4">
    <source>
        <dbReference type="Proteomes" id="UP000076858"/>
    </source>
</evidence>
<protein>
    <submittedName>
        <fullName evidence="3">Uncharacterized protein</fullName>
    </submittedName>
</protein>
<feature type="compositionally biased region" description="Polar residues" evidence="1">
    <location>
        <begin position="411"/>
        <end position="421"/>
    </location>
</feature>
<dbReference type="OrthoDB" id="6372098at2759"/>
<dbReference type="PROSITE" id="PS51257">
    <property type="entry name" value="PROKAR_LIPOPROTEIN"/>
    <property type="match status" value="1"/>
</dbReference>
<keyword evidence="4" id="KW-1185">Reference proteome</keyword>
<proteinExistence type="predicted"/>
<dbReference type="EMBL" id="LRGB01000446">
    <property type="protein sequence ID" value="KZS19117.1"/>
    <property type="molecule type" value="Genomic_DNA"/>
</dbReference>
<name>A0A162PSP6_9CRUS</name>
<dbReference type="AlphaFoldDB" id="A0A162PSP6"/>
<evidence type="ECO:0000256" key="1">
    <source>
        <dbReference type="SAM" id="MobiDB-lite"/>
    </source>
</evidence>
<organism evidence="3 4">
    <name type="scientific">Daphnia magna</name>
    <dbReference type="NCBI Taxonomy" id="35525"/>
    <lineage>
        <taxon>Eukaryota</taxon>
        <taxon>Metazoa</taxon>
        <taxon>Ecdysozoa</taxon>
        <taxon>Arthropoda</taxon>
        <taxon>Crustacea</taxon>
        <taxon>Branchiopoda</taxon>
        <taxon>Diplostraca</taxon>
        <taxon>Cladocera</taxon>
        <taxon>Anomopoda</taxon>
        <taxon>Daphniidae</taxon>
        <taxon>Daphnia</taxon>
    </lineage>
</organism>
<comment type="caution">
    <text evidence="3">The sequence shown here is derived from an EMBL/GenBank/DDBJ whole genome shotgun (WGS) entry which is preliminary data.</text>
</comment>
<feature type="region of interest" description="Disordered" evidence="1">
    <location>
        <begin position="396"/>
        <end position="421"/>
    </location>
</feature>
<gene>
    <name evidence="3" type="ORF">APZ42_014639</name>
</gene>
<evidence type="ECO:0000313" key="3">
    <source>
        <dbReference type="EMBL" id="KZS19117.1"/>
    </source>
</evidence>
<dbReference type="Proteomes" id="UP000076858">
    <property type="component" value="Unassembled WGS sequence"/>
</dbReference>
<feature type="chain" id="PRO_5007838697" evidence="2">
    <location>
        <begin position="27"/>
        <end position="457"/>
    </location>
</feature>
<evidence type="ECO:0000256" key="2">
    <source>
        <dbReference type="SAM" id="SignalP"/>
    </source>
</evidence>
<keyword evidence="2" id="KW-0732">Signal</keyword>
<accession>A0A162PSP6</accession>
<feature type="signal peptide" evidence="2">
    <location>
        <begin position="1"/>
        <end position="26"/>
    </location>
</feature>